<dbReference type="GO" id="GO:0004806">
    <property type="term" value="F:triacylglycerol lipase activity"/>
    <property type="evidence" value="ECO:0007669"/>
    <property type="project" value="TreeGrafter"/>
</dbReference>
<comment type="caution">
    <text evidence="2">The sequence shown here is derived from an EMBL/GenBank/DDBJ whole genome shotgun (WGS) entry which is preliminary data.</text>
</comment>
<evidence type="ECO:0000313" key="3">
    <source>
        <dbReference type="Proteomes" id="UP000552836"/>
    </source>
</evidence>
<feature type="domain" description="AB hydrolase-1" evidence="1">
    <location>
        <begin position="29"/>
        <end position="246"/>
    </location>
</feature>
<evidence type="ECO:0000313" key="2">
    <source>
        <dbReference type="EMBL" id="NIH68291.1"/>
    </source>
</evidence>
<accession>A0A846LLM3</accession>
<dbReference type="Pfam" id="PF00561">
    <property type="entry name" value="Abhydrolase_1"/>
    <property type="match status" value="1"/>
</dbReference>
<evidence type="ECO:0000259" key="1">
    <source>
        <dbReference type="Pfam" id="PF00561"/>
    </source>
</evidence>
<protein>
    <submittedName>
        <fullName evidence="2">Pimeloyl-ACP methyl ester carboxylesterase</fullName>
    </submittedName>
</protein>
<dbReference type="PRINTS" id="PR00111">
    <property type="entry name" value="ABHYDROLASE"/>
</dbReference>
<dbReference type="InterPro" id="IPR050471">
    <property type="entry name" value="AB_hydrolase"/>
</dbReference>
<reference evidence="2 3" key="1">
    <citation type="submission" date="2020-02" db="EMBL/GenBank/DDBJ databases">
        <title>Sequencing the genomes of 1000 actinobacteria strains.</title>
        <authorList>
            <person name="Klenk H.-P."/>
        </authorList>
    </citation>
    <scope>NUCLEOTIDE SEQUENCE [LARGE SCALE GENOMIC DNA]</scope>
    <source>
        <strain evidence="2 3">DSM 45201</strain>
    </source>
</reference>
<sequence>MSTPTTHPPRTVQVGDIAVAVQEYGDGEPLLVVNGTSQSLGFWADLAQGWAGDHRVITYDLRGMGGSERGSGPFSVASLATDALGLLDALEIERAHVLGYSLGSAIAQELVLAAPDRVVSLVLYCTWARTDGFQRAMMTGLAHPWRTGDLAAALGALGVAFSPQLLDSPEFGALIEELLPLFPSTEQQIRTTAEQWDADLAHDTLDRLGRITAPTLVIAGEQDLLTPPWHGQQVAAAIPGARLEMFTGPGSSHALGVERAAEFVPLVSGFLAEHRTS</sequence>
<dbReference type="GO" id="GO:0046503">
    <property type="term" value="P:glycerolipid catabolic process"/>
    <property type="evidence" value="ECO:0007669"/>
    <property type="project" value="TreeGrafter"/>
</dbReference>
<dbReference type="Gene3D" id="3.40.50.1820">
    <property type="entry name" value="alpha/beta hydrolase"/>
    <property type="match status" value="1"/>
</dbReference>
<dbReference type="EMBL" id="JAAMPA010000001">
    <property type="protein sequence ID" value="NIH68291.1"/>
    <property type="molecule type" value="Genomic_DNA"/>
</dbReference>
<dbReference type="AlphaFoldDB" id="A0A846LLM3"/>
<proteinExistence type="predicted"/>
<dbReference type="PANTHER" id="PTHR43433">
    <property type="entry name" value="HYDROLASE, ALPHA/BETA FOLD FAMILY PROTEIN"/>
    <property type="match status" value="1"/>
</dbReference>
<organism evidence="2 3">
    <name type="scientific">Modestobacter marinus</name>
    <dbReference type="NCBI Taxonomy" id="477641"/>
    <lineage>
        <taxon>Bacteria</taxon>
        <taxon>Bacillati</taxon>
        <taxon>Actinomycetota</taxon>
        <taxon>Actinomycetes</taxon>
        <taxon>Geodermatophilales</taxon>
        <taxon>Geodermatophilaceae</taxon>
        <taxon>Modestobacter</taxon>
    </lineage>
</organism>
<dbReference type="SUPFAM" id="SSF53474">
    <property type="entry name" value="alpha/beta-Hydrolases"/>
    <property type="match status" value="1"/>
</dbReference>
<dbReference type="Proteomes" id="UP000552836">
    <property type="component" value="Unassembled WGS sequence"/>
</dbReference>
<dbReference type="InterPro" id="IPR029058">
    <property type="entry name" value="AB_hydrolase_fold"/>
</dbReference>
<name>A0A846LLM3_9ACTN</name>
<dbReference type="RefSeq" id="WP_166755525.1">
    <property type="nucleotide sequence ID" value="NZ_BAABJU010000023.1"/>
</dbReference>
<gene>
    <name evidence="2" type="ORF">FB380_002737</name>
</gene>
<dbReference type="InterPro" id="IPR000073">
    <property type="entry name" value="AB_hydrolase_1"/>
</dbReference>
<dbReference type="PANTHER" id="PTHR43433:SF5">
    <property type="entry name" value="AB HYDROLASE-1 DOMAIN-CONTAINING PROTEIN"/>
    <property type="match status" value="1"/>
</dbReference>